<reference evidence="6 7" key="1">
    <citation type="journal article" date="2018" name="Nat. Ecol. Evol.">
        <title>Pezizomycetes genomes reveal the molecular basis of ectomycorrhizal truffle lifestyle.</title>
        <authorList>
            <person name="Murat C."/>
            <person name="Payen T."/>
            <person name="Noel B."/>
            <person name="Kuo A."/>
            <person name="Morin E."/>
            <person name="Chen J."/>
            <person name="Kohler A."/>
            <person name="Krizsan K."/>
            <person name="Balestrini R."/>
            <person name="Da Silva C."/>
            <person name="Montanini B."/>
            <person name="Hainaut M."/>
            <person name="Levati E."/>
            <person name="Barry K.W."/>
            <person name="Belfiori B."/>
            <person name="Cichocki N."/>
            <person name="Clum A."/>
            <person name="Dockter R.B."/>
            <person name="Fauchery L."/>
            <person name="Guy J."/>
            <person name="Iotti M."/>
            <person name="Le Tacon F."/>
            <person name="Lindquist E.A."/>
            <person name="Lipzen A."/>
            <person name="Malagnac F."/>
            <person name="Mello A."/>
            <person name="Molinier V."/>
            <person name="Miyauchi S."/>
            <person name="Poulain J."/>
            <person name="Riccioni C."/>
            <person name="Rubini A."/>
            <person name="Sitrit Y."/>
            <person name="Splivallo R."/>
            <person name="Traeger S."/>
            <person name="Wang M."/>
            <person name="Zifcakova L."/>
            <person name="Wipf D."/>
            <person name="Zambonelli A."/>
            <person name="Paolocci F."/>
            <person name="Nowrousian M."/>
            <person name="Ottonello S."/>
            <person name="Baldrian P."/>
            <person name="Spatafora J.W."/>
            <person name="Henrissat B."/>
            <person name="Nagy L.G."/>
            <person name="Aury J.M."/>
            <person name="Wincker P."/>
            <person name="Grigoriev I.V."/>
            <person name="Bonfante P."/>
            <person name="Martin F.M."/>
        </authorList>
    </citation>
    <scope>NUCLEOTIDE SEQUENCE [LARGE SCALE GENOMIC DNA]</scope>
    <source>
        <strain evidence="6 7">RN42</strain>
    </source>
</reference>
<proteinExistence type="predicted"/>
<accession>A0A3N4I6H2</accession>
<keyword evidence="7" id="KW-1185">Reference proteome</keyword>
<dbReference type="Gene3D" id="6.10.140.2220">
    <property type="match status" value="1"/>
</dbReference>
<dbReference type="PROSITE" id="PS01360">
    <property type="entry name" value="ZF_MYND_1"/>
    <property type="match status" value="1"/>
</dbReference>
<dbReference type="EMBL" id="ML119683">
    <property type="protein sequence ID" value="RPA81046.1"/>
    <property type="molecule type" value="Genomic_DNA"/>
</dbReference>
<organism evidence="6 7">
    <name type="scientific">Ascobolus immersus RN42</name>
    <dbReference type="NCBI Taxonomy" id="1160509"/>
    <lineage>
        <taxon>Eukaryota</taxon>
        <taxon>Fungi</taxon>
        <taxon>Dikarya</taxon>
        <taxon>Ascomycota</taxon>
        <taxon>Pezizomycotina</taxon>
        <taxon>Pezizomycetes</taxon>
        <taxon>Pezizales</taxon>
        <taxon>Ascobolaceae</taxon>
        <taxon>Ascobolus</taxon>
    </lineage>
</organism>
<evidence type="ECO:0000313" key="6">
    <source>
        <dbReference type="EMBL" id="RPA81046.1"/>
    </source>
</evidence>
<sequence>MSADLAFPRILRTLTSGRISPPQLQTTLRLRSSLPNRSAIQLLERSELKRNIDTVPRMPLPAFEHKGHEVWVRFHPEDDLSGLDPVFLTDPEKHIPQVEPSTGRIEAWGIGVPSMVLAPGADDLDDDDDDDDDNSRLPAHLQRMMANSRMYNRIRSPECQWVKHRANMKESQLKLIDQSAHQKRDYILKIEFEDLRDKKGMKFIWRVVKVSGETPLSLFADKVILPAMGWARNYHGYLFIDRSDGALFGPKTGDFIDIRCNIAHRGYEFIDDRKYTIAHLFQDEKAEVGFVYDIGDYWCHKITVEEIRSTETSDGKTELLSGSGACPAEDSKMRLHEMYERLLKNPRDCQTQREIRRSQNYRNLPATASGKPWLFDPHQFDLAEAQNRLQEAMRSRSNKTLSGLISTVTDLEDGSSGSDSYSDDCTCGGHGRERLVASHSAVSQGSLAETNTTSMGKEADHSDLTDILSTMIQNIRMRPKPGPTICGFCDTPKCLVKCGRCRTVWYCGRDCQVSHWKEHKLSCASP</sequence>
<dbReference type="Gene3D" id="3.10.290.30">
    <property type="entry name" value="MM3350-like"/>
    <property type="match status" value="1"/>
</dbReference>
<keyword evidence="3" id="KW-0862">Zinc</keyword>
<dbReference type="Proteomes" id="UP000275078">
    <property type="component" value="Unassembled WGS sequence"/>
</dbReference>
<dbReference type="AlphaFoldDB" id="A0A3N4I6H2"/>
<dbReference type="OrthoDB" id="432970at2759"/>
<feature type="domain" description="MYND-type" evidence="5">
    <location>
        <begin position="486"/>
        <end position="523"/>
    </location>
</feature>
<dbReference type="PROSITE" id="PS50865">
    <property type="entry name" value="ZF_MYND_2"/>
    <property type="match status" value="1"/>
</dbReference>
<keyword evidence="1" id="KW-0479">Metal-binding</keyword>
<gene>
    <name evidence="6" type="ORF">BJ508DRAFT_118721</name>
</gene>
<dbReference type="SUPFAM" id="SSF159941">
    <property type="entry name" value="MM3350-like"/>
    <property type="match status" value="1"/>
</dbReference>
<evidence type="ECO:0000313" key="7">
    <source>
        <dbReference type="Proteomes" id="UP000275078"/>
    </source>
</evidence>
<name>A0A3N4I6H2_ASCIM</name>
<dbReference type="InterPro" id="IPR024047">
    <property type="entry name" value="MM3350-like_sf"/>
</dbReference>
<dbReference type="InterPro" id="IPR012912">
    <property type="entry name" value="Plasmid_pRiA4b_Orf3-like"/>
</dbReference>
<dbReference type="Pfam" id="PF07929">
    <property type="entry name" value="PRiA4_ORF3"/>
    <property type="match status" value="1"/>
</dbReference>
<dbReference type="InterPro" id="IPR002893">
    <property type="entry name" value="Znf_MYND"/>
</dbReference>
<evidence type="ECO:0000256" key="1">
    <source>
        <dbReference type="ARBA" id="ARBA00022723"/>
    </source>
</evidence>
<dbReference type="Pfam" id="PF01753">
    <property type="entry name" value="zf-MYND"/>
    <property type="match status" value="1"/>
</dbReference>
<dbReference type="STRING" id="1160509.A0A3N4I6H2"/>
<dbReference type="SUPFAM" id="SSF144232">
    <property type="entry name" value="HIT/MYND zinc finger-like"/>
    <property type="match status" value="1"/>
</dbReference>
<keyword evidence="2 4" id="KW-0863">Zinc-finger</keyword>
<dbReference type="GO" id="GO:0008270">
    <property type="term" value="F:zinc ion binding"/>
    <property type="evidence" value="ECO:0007669"/>
    <property type="project" value="UniProtKB-KW"/>
</dbReference>
<evidence type="ECO:0000256" key="2">
    <source>
        <dbReference type="ARBA" id="ARBA00022771"/>
    </source>
</evidence>
<protein>
    <recommendedName>
        <fullName evidence="5">MYND-type domain-containing protein</fullName>
    </recommendedName>
</protein>
<evidence type="ECO:0000259" key="5">
    <source>
        <dbReference type="PROSITE" id="PS50865"/>
    </source>
</evidence>
<evidence type="ECO:0000256" key="3">
    <source>
        <dbReference type="ARBA" id="ARBA00022833"/>
    </source>
</evidence>
<dbReference type="PANTHER" id="PTHR41878">
    <property type="entry name" value="LEXA REPRESSOR-RELATED"/>
    <property type="match status" value="1"/>
</dbReference>
<evidence type="ECO:0000256" key="4">
    <source>
        <dbReference type="PROSITE-ProRule" id="PRU00134"/>
    </source>
</evidence>
<dbReference type="PANTHER" id="PTHR41878:SF1">
    <property type="entry name" value="TNPR PROTEIN"/>
    <property type="match status" value="1"/>
</dbReference>